<keyword evidence="16" id="KW-0256">Endoplasmic reticulum</keyword>
<dbReference type="PANTHER" id="PTHR18947">
    <property type="entry name" value="HOOK PROTEINS"/>
    <property type="match status" value="1"/>
</dbReference>
<comment type="subcellular location">
    <subcellularLocation>
        <location evidence="2">Cytoplasm</location>
    </subcellularLocation>
    <subcellularLocation>
        <location evidence="3">Endoplasmic reticulum membrane</location>
        <topology evidence="3">Single-pass type II membrane protein</topology>
    </subcellularLocation>
</comment>
<keyword evidence="12" id="KW-0812">Transmembrane</keyword>
<proteinExistence type="inferred from homology"/>
<dbReference type="EC" id="2.5.1.59" evidence="6"/>
<evidence type="ECO:0000256" key="4">
    <source>
        <dbReference type="ARBA" id="ARBA00006734"/>
    </source>
</evidence>
<accession>A0A091DSE3</accession>
<dbReference type="GO" id="GO:0031122">
    <property type="term" value="P:cytoplasmic microtubule organization"/>
    <property type="evidence" value="ECO:0007669"/>
    <property type="project" value="InterPro"/>
</dbReference>
<evidence type="ECO:0000256" key="13">
    <source>
        <dbReference type="ARBA" id="ARBA00022737"/>
    </source>
</evidence>
<evidence type="ECO:0000256" key="35">
    <source>
        <dbReference type="ARBA" id="ARBA00055408"/>
    </source>
</evidence>
<dbReference type="InterPro" id="IPR011009">
    <property type="entry name" value="Kinase-like_dom_sf"/>
</dbReference>
<dbReference type="STRING" id="885580.ENSFDAP00000007813"/>
<dbReference type="eggNOG" id="ENOG502QQM8">
    <property type="taxonomic scope" value="Eukaryota"/>
</dbReference>
<keyword evidence="22 37" id="KW-0175">Coiled coil</keyword>
<evidence type="ECO:0000256" key="36">
    <source>
        <dbReference type="ARBA" id="ARBA00063604"/>
    </source>
</evidence>
<dbReference type="GO" id="GO:0030705">
    <property type="term" value="P:cytoskeleton-dependent intracellular transport"/>
    <property type="evidence" value="ECO:0007669"/>
    <property type="project" value="InterPro"/>
</dbReference>
<dbReference type="Gene3D" id="1.25.40.120">
    <property type="entry name" value="Protein prenylyltransferase"/>
    <property type="match status" value="1"/>
</dbReference>
<dbReference type="GO" id="GO:0008017">
    <property type="term" value="F:microtubule binding"/>
    <property type="evidence" value="ECO:0007669"/>
    <property type="project" value="InterPro"/>
</dbReference>
<gene>
    <name evidence="40" type="ORF">H920_04572</name>
</gene>
<sequence length="1325" mass="154646">MFPSQNQASSTILHSYKQYAVKLKRRDPTYFDENWLNRIKTEVGDNWRLKISNLKKILKGILDYNHEILGQQINDFTLPDVNLIGEHSDAAELGRMLQLILGCAVNCEQKQEYIQAIMMMEESVQHVVMTAIQELMSKESPVSSGNDAYVDLDRQLKKTTEELNEALSAKEEIAQRCHELDMQVAALQEEKSSLLAENQILMERLNQSDSIEDPNSPAGRRHLQLQTQLEQLQEETFRLEAAKDDYRIRCEELEKEISELRQQNDELTTLADEAQSLKDEIDVLRHSSDKVSKLEGQVESYKKKLEDLGDLRRQVKLLEEKNTMYMQNTVSLEEELRKANAARSQLETYKRQVVELQNRLSEESKKADKLDFEYKRLKEKVDSLQKEKDRLRTERDSLKETIEELRCVQAQEGQLTTQGFVPLGSQESSDSLAAEIVTPEIREKLIRLQHENKMLKINQEGSDNEKIALLQSLLDDANLRKNELETENRLVNQRLLEVQSQVEELQKSLQDQGSKAEDSVLLKKKLEEHLEKLHEANNELQKKRAIIEDLEPRFNNSSLKIEELQEALRKKEEEMKQMEERYKKYLEKAKSVIRTLDPKQNQGAAPEIQALKNQLQERDRLFHSLEKEYEKTKSQRDMEEKYIVSAWYNMGMTLHKKAAEDRLASTGSGQSFLARQRQATSTRRSYPGHVQPATARDRAEWADIDPVLQNDGPNPVVQIIYSEKFRDVYDYFRAVLQRDERSERALQLTRDAIELNAANYTVWHFRRVLLRSLQKDLHEEMNYITTIIEEQPKNYQVWHHRRVLVEWLKDPSQELEFIADILNQDAKNYHAWQHRQWVIQEFRLWDNELQYVEQLLKEDVRNNSAWNQRYFVISNTTGYNGHAVLEREVQYTLEMIKLVPHNESAWNYLKGILQDRGLSKYPNLLNQLLDLQPSHSSPYLIAFLVDVYEDMLENQCDNKEDILNKALEEPTRESNMERRPLESRQGLTHREVPRLVGLLLTMALMNALFYLYLDQFFSSPGHSTEDPRPCPHGYFKMGQMKNCSPWLSCKELRTEVRQLKSTGEGAVKRVFLSEWKERKVALSRLTSLRMKDDFLHGLQMLKSLQSKHVVTLLGYCEEDHTLLTEYHPLGSLSNLEEVLSLSKYRHVNTWQHRLQLAMDYVGIINYLHRSPLGTLVMCDSNDLPKTLSQYLLTSNFSIVANDLDALPLVNHSFGMFVKCGHRELHGDFVAPEQLWPYGEHTPFHDDLMPSYDEKIDIWKIPDVSSFLLGHTEGSDMVRFHLFDIHKACKNQIPAERPTAQDILDTYQKVFNSLGDTVTSQTREML</sequence>
<comment type="subunit">
    <text evidence="36">Heterodimer of FNTA and FNTB (farnesyltransferase). Heterodimer of FNTA and PGGT1B (geranylgeranyltransferase).</text>
</comment>
<keyword evidence="41" id="KW-1185">Reference proteome</keyword>
<dbReference type="GO" id="GO:0006493">
    <property type="term" value="P:protein O-linked glycosylation"/>
    <property type="evidence" value="ECO:0007669"/>
    <property type="project" value="UniProtKB-ARBA"/>
</dbReference>
<dbReference type="FunFam" id="1.10.418.10:FF:000197">
    <property type="entry name" value="Protein Hook homolog 3"/>
    <property type="match status" value="1"/>
</dbReference>
<feature type="compositionally biased region" description="Polar residues" evidence="38">
    <location>
        <begin position="666"/>
        <end position="684"/>
    </location>
</feature>
<evidence type="ECO:0000256" key="26">
    <source>
        <dbReference type="ARBA" id="ARBA00030304"/>
    </source>
</evidence>
<evidence type="ECO:0000256" key="19">
    <source>
        <dbReference type="ARBA" id="ARBA00022968"/>
    </source>
</evidence>
<protein>
    <recommendedName>
        <fullName evidence="8">Protein O-mannose kinase</fullName>
        <ecNumber evidence="7">2.5.1.58</ecNumber>
        <ecNumber evidence="6">2.5.1.59</ecNumber>
        <ecNumber evidence="5">2.7.1.183</ecNumber>
    </recommendedName>
    <alternativeName>
        <fullName evidence="31">CAAX farnesyltransferase subunit alpha</fullName>
    </alternativeName>
    <alternativeName>
        <fullName evidence="30">FTase-alpha</fullName>
    </alternativeName>
    <alternativeName>
        <fullName evidence="28">Protein farnesyltransferase/geranylgeranyltransferase type-1 subunit alpha</fullName>
    </alternativeName>
    <alternativeName>
        <fullName evidence="27">Protein kinase-like protein SgK196</fullName>
    </alternativeName>
    <alternativeName>
        <fullName evidence="29">Ras proteins prenyltransferase subunit alpha</fullName>
    </alternativeName>
    <alternativeName>
        <fullName evidence="26">Sugen kinase 196</fullName>
    </alternativeName>
    <alternativeName>
        <fullName evidence="32">Type I protein geranyl-geranyltransferase subunit alpha</fullName>
    </alternativeName>
</protein>
<evidence type="ECO:0000256" key="30">
    <source>
        <dbReference type="ARBA" id="ARBA00042436"/>
    </source>
</evidence>
<keyword evidence="11" id="KW-0808">Transferase</keyword>
<evidence type="ECO:0000256" key="2">
    <source>
        <dbReference type="ARBA" id="ARBA00004496"/>
    </source>
</evidence>
<dbReference type="Pfam" id="PF05622">
    <property type="entry name" value="HOOK"/>
    <property type="match status" value="1"/>
</dbReference>
<comment type="function">
    <text evidence="35">Essential subunit of both the farnesyltransferase and the geranylgeranyltransferase complex. Contributes to the transfer of a farnesyl or geranylgeranyl moiety from farnesyl or geranylgeranyl diphosphate to a cysteine at the fourth position from the C-terminus of several proteins having the C-terminal sequence Cys-aliphatic-aliphatic-X. May positively regulate neuromuscular junction development downstream of MUSK via its function in RAC1 prenylation and activation.</text>
</comment>
<evidence type="ECO:0000256" key="31">
    <source>
        <dbReference type="ARBA" id="ARBA00043086"/>
    </source>
</evidence>
<evidence type="ECO:0000256" key="3">
    <source>
        <dbReference type="ARBA" id="ARBA00004648"/>
    </source>
</evidence>
<evidence type="ECO:0000256" key="17">
    <source>
        <dbReference type="ARBA" id="ARBA00022840"/>
    </source>
</evidence>
<dbReference type="PANTHER" id="PTHR18947:SF38">
    <property type="entry name" value="PROTEIN HOOK HOMOLOG 3"/>
    <property type="match status" value="1"/>
</dbReference>
<evidence type="ECO:0000256" key="5">
    <source>
        <dbReference type="ARBA" id="ARBA00011932"/>
    </source>
</evidence>
<evidence type="ECO:0000256" key="22">
    <source>
        <dbReference type="ARBA" id="ARBA00023054"/>
    </source>
</evidence>
<dbReference type="InterPro" id="IPR008636">
    <property type="entry name" value="Hook_C"/>
</dbReference>
<evidence type="ECO:0000256" key="10">
    <source>
        <dbReference type="ARBA" id="ARBA00022602"/>
    </source>
</evidence>
<dbReference type="GO" id="GO:0004662">
    <property type="term" value="F:CAAX-protein geranylgeranyltransferase activity"/>
    <property type="evidence" value="ECO:0007669"/>
    <property type="project" value="UniProtKB-EC"/>
</dbReference>
<evidence type="ECO:0000256" key="15">
    <source>
        <dbReference type="ARBA" id="ARBA00022777"/>
    </source>
</evidence>
<evidence type="ECO:0000256" key="28">
    <source>
        <dbReference type="ARBA" id="ARBA00040965"/>
    </source>
</evidence>
<evidence type="ECO:0000256" key="7">
    <source>
        <dbReference type="ARBA" id="ARBA00012702"/>
    </source>
</evidence>
<evidence type="ECO:0000256" key="8">
    <source>
        <dbReference type="ARBA" id="ARBA00015906"/>
    </source>
</evidence>
<keyword evidence="23" id="KW-0472">Membrane</keyword>
<dbReference type="PROSITE" id="PS51147">
    <property type="entry name" value="PFTA"/>
    <property type="match status" value="5"/>
</dbReference>
<dbReference type="InterPro" id="IPR001245">
    <property type="entry name" value="Ser-Thr/Tyr_kinase_cat_dom"/>
</dbReference>
<evidence type="ECO:0000256" key="11">
    <source>
        <dbReference type="ARBA" id="ARBA00022679"/>
    </source>
</evidence>
<evidence type="ECO:0000256" key="25">
    <source>
        <dbReference type="ARBA" id="ARBA00029343"/>
    </source>
</evidence>
<keyword evidence="18" id="KW-0460">Magnesium</keyword>
<feature type="domain" description="Protein kinase" evidence="39">
    <location>
        <begin position="1056"/>
        <end position="1325"/>
    </location>
</feature>
<dbReference type="GO" id="GO:0046835">
    <property type="term" value="P:carbohydrate phosphorylation"/>
    <property type="evidence" value="ECO:0007669"/>
    <property type="project" value="UniProtKB-ARBA"/>
</dbReference>
<organism evidence="40 41">
    <name type="scientific">Fukomys damarensis</name>
    <name type="common">Damaraland mole rat</name>
    <name type="synonym">Cryptomys damarensis</name>
    <dbReference type="NCBI Taxonomy" id="885580"/>
    <lineage>
        <taxon>Eukaryota</taxon>
        <taxon>Metazoa</taxon>
        <taxon>Chordata</taxon>
        <taxon>Craniata</taxon>
        <taxon>Vertebrata</taxon>
        <taxon>Euteleostomi</taxon>
        <taxon>Mammalia</taxon>
        <taxon>Eutheria</taxon>
        <taxon>Euarchontoglires</taxon>
        <taxon>Glires</taxon>
        <taxon>Rodentia</taxon>
        <taxon>Hystricomorpha</taxon>
        <taxon>Bathyergidae</taxon>
        <taxon>Fukomys</taxon>
    </lineage>
</organism>
<dbReference type="Pfam" id="PF07714">
    <property type="entry name" value="PK_Tyr_Ser-Thr"/>
    <property type="match status" value="1"/>
</dbReference>
<dbReference type="Gene3D" id="1.10.510.10">
    <property type="entry name" value="Transferase(Phosphotransferase) domain 1"/>
    <property type="match status" value="1"/>
</dbReference>
<evidence type="ECO:0000256" key="38">
    <source>
        <dbReference type="SAM" id="MobiDB-lite"/>
    </source>
</evidence>
<dbReference type="EMBL" id="KN122027">
    <property type="protein sequence ID" value="KFO34022.1"/>
    <property type="molecule type" value="Genomic_DNA"/>
</dbReference>
<comment type="similarity">
    <text evidence="4">Belongs to the protein prenyltransferase subunit alpha family.</text>
</comment>
<feature type="coiled-coil region" evidence="37">
    <location>
        <begin position="467"/>
        <end position="628"/>
    </location>
</feature>
<dbReference type="SUPFAM" id="SSF116907">
    <property type="entry name" value="Hook domain"/>
    <property type="match status" value="1"/>
</dbReference>
<dbReference type="Gene3D" id="1.10.418.10">
    <property type="entry name" value="Calponin-like domain"/>
    <property type="match status" value="1"/>
</dbReference>
<dbReference type="GO" id="GO:0004660">
    <property type="term" value="F:protein farnesyltransferase activity"/>
    <property type="evidence" value="ECO:0007669"/>
    <property type="project" value="UniProtKB-EC"/>
</dbReference>
<dbReference type="Proteomes" id="UP000028990">
    <property type="component" value="Unassembled WGS sequence"/>
</dbReference>
<dbReference type="SUPFAM" id="SSF48439">
    <property type="entry name" value="Protein prenylyltransferase"/>
    <property type="match status" value="1"/>
</dbReference>
<dbReference type="GO" id="GO:0004672">
    <property type="term" value="F:protein kinase activity"/>
    <property type="evidence" value="ECO:0007669"/>
    <property type="project" value="InterPro"/>
</dbReference>
<evidence type="ECO:0000256" key="34">
    <source>
        <dbReference type="ARBA" id="ARBA00050428"/>
    </source>
</evidence>
<feature type="coiled-coil region" evidence="37">
    <location>
        <begin position="149"/>
        <end position="408"/>
    </location>
</feature>
<evidence type="ECO:0000256" key="29">
    <source>
        <dbReference type="ARBA" id="ARBA00041392"/>
    </source>
</evidence>
<dbReference type="SUPFAM" id="SSF56112">
    <property type="entry name" value="Protein kinase-like (PK-like)"/>
    <property type="match status" value="1"/>
</dbReference>
<evidence type="ECO:0000256" key="16">
    <source>
        <dbReference type="ARBA" id="ARBA00022824"/>
    </source>
</evidence>
<keyword evidence="19" id="KW-0735">Signal-anchor</keyword>
<reference evidence="40 41" key="1">
    <citation type="submission" date="2013-11" db="EMBL/GenBank/DDBJ databases">
        <title>The Damaraland mole rat (Fukomys damarensis) genome and evolution of African mole rats.</title>
        <authorList>
            <person name="Gladyshev V.N."/>
            <person name="Fang X."/>
        </authorList>
    </citation>
    <scope>NUCLEOTIDE SEQUENCE [LARGE SCALE GENOMIC DNA]</scope>
    <source>
        <tissue evidence="40">Liver</tissue>
    </source>
</reference>
<evidence type="ECO:0000256" key="18">
    <source>
        <dbReference type="ARBA" id="ARBA00022842"/>
    </source>
</evidence>
<evidence type="ECO:0000259" key="39">
    <source>
        <dbReference type="PROSITE" id="PS50011"/>
    </source>
</evidence>
<dbReference type="EC" id="2.7.1.183" evidence="5"/>
<evidence type="ECO:0000313" key="41">
    <source>
        <dbReference type="Proteomes" id="UP000028990"/>
    </source>
</evidence>
<dbReference type="InterPro" id="IPR036872">
    <property type="entry name" value="CH_dom_sf"/>
</dbReference>
<dbReference type="Pfam" id="PF19047">
    <property type="entry name" value="HOOK_N"/>
    <property type="match status" value="1"/>
</dbReference>
<dbReference type="GO" id="GO:0005524">
    <property type="term" value="F:ATP binding"/>
    <property type="evidence" value="ECO:0007669"/>
    <property type="project" value="UniProtKB-KW"/>
</dbReference>
<keyword evidence="15" id="KW-0418">Kinase</keyword>
<dbReference type="InterPro" id="IPR000719">
    <property type="entry name" value="Prot_kinase_dom"/>
</dbReference>
<keyword evidence="9" id="KW-0963">Cytoplasm</keyword>
<comment type="function">
    <text evidence="24">Protein O-mannose kinase that specifically mediates phosphorylation at the 6-position of an O-mannose of the trisaccharide (N-acetylgalactosamine (GalNAc)-beta-1,3-N-acetylglucosamine (GlcNAc)-beta-1,4-mannose) to generate phosphorylated O-mannosyl trisaccharide (N-acetylgalactosamine-beta-1,3-N-acetylglucosamine-beta-1,4-(phosphate-6-)mannose). Phosphorylated O-mannosyl trisaccharide is a carbohydrate structure present in alpha-dystroglycan (DAG1), which is required for binding laminin G-like domain-containing extracellular proteins with high affinity. Only shows kinase activity when the GalNAc-beta-3-GlcNAc-beta-terminus is linked to the 4-position of O-mannose, suggesting that this disaccharide serves as the substrate recognition motif.</text>
</comment>
<dbReference type="InterPro" id="IPR043936">
    <property type="entry name" value="HOOK_N"/>
</dbReference>
<keyword evidence="13" id="KW-0677">Repeat</keyword>
<evidence type="ECO:0000256" key="21">
    <source>
        <dbReference type="ARBA" id="ARBA00022990"/>
    </source>
</evidence>
<dbReference type="FunFam" id="1.25.40.120:FF:000002">
    <property type="entry name" value="Protein farnesyltransferase/geranylgeranyltransferase type-1 subunit alpha"/>
    <property type="match status" value="1"/>
</dbReference>
<dbReference type="InterPro" id="IPR002088">
    <property type="entry name" value="Prenyl_trans_a"/>
</dbReference>
<evidence type="ECO:0000256" key="1">
    <source>
        <dbReference type="ARBA" id="ARBA00001946"/>
    </source>
</evidence>
<keyword evidence="17" id="KW-0067">ATP-binding</keyword>
<dbReference type="GO" id="GO:0005789">
    <property type="term" value="C:endoplasmic reticulum membrane"/>
    <property type="evidence" value="ECO:0007669"/>
    <property type="project" value="UniProtKB-SubCell"/>
</dbReference>
<evidence type="ECO:0000256" key="32">
    <source>
        <dbReference type="ARBA" id="ARBA00043219"/>
    </source>
</evidence>
<evidence type="ECO:0000256" key="12">
    <source>
        <dbReference type="ARBA" id="ARBA00022692"/>
    </source>
</evidence>
<dbReference type="PROSITE" id="PS50011">
    <property type="entry name" value="PROTEIN_KINASE_DOM"/>
    <property type="match status" value="1"/>
</dbReference>
<evidence type="ECO:0000256" key="6">
    <source>
        <dbReference type="ARBA" id="ARBA00012700"/>
    </source>
</evidence>
<evidence type="ECO:0000256" key="33">
    <source>
        <dbReference type="ARBA" id="ARBA00050225"/>
    </source>
</evidence>
<evidence type="ECO:0000256" key="9">
    <source>
        <dbReference type="ARBA" id="ARBA00022490"/>
    </source>
</evidence>
<keyword evidence="10" id="KW-0637">Prenyltransferase</keyword>
<dbReference type="FunFam" id="1.10.510.10:FF:000464">
    <property type="entry name" value="Protein O-mannose kinase"/>
    <property type="match status" value="1"/>
</dbReference>
<comment type="cofactor">
    <cofactor evidence="1">
        <name>Mg(2+)</name>
        <dbReference type="ChEBI" id="CHEBI:18420"/>
    </cofactor>
</comment>
<evidence type="ECO:0000256" key="24">
    <source>
        <dbReference type="ARBA" id="ARBA00025665"/>
    </source>
</evidence>
<dbReference type="GO" id="GO:0051959">
    <property type="term" value="F:dynein light intermediate chain binding"/>
    <property type="evidence" value="ECO:0007669"/>
    <property type="project" value="TreeGrafter"/>
</dbReference>
<dbReference type="Pfam" id="PF01239">
    <property type="entry name" value="PPTA"/>
    <property type="match status" value="5"/>
</dbReference>
<name>A0A091DSE3_FUKDA</name>
<keyword evidence="20" id="KW-1133">Transmembrane helix</keyword>
<dbReference type="GO" id="GO:0005813">
    <property type="term" value="C:centrosome"/>
    <property type="evidence" value="ECO:0007669"/>
    <property type="project" value="TreeGrafter"/>
</dbReference>
<keyword evidence="21" id="KW-0007">Acetylation</keyword>
<evidence type="ECO:0000313" key="40">
    <source>
        <dbReference type="EMBL" id="KFO34022.1"/>
    </source>
</evidence>
<comment type="catalytic activity">
    <reaction evidence="34">
        <text>geranylgeranyl diphosphate + L-cysteinyl-[protein] = S-geranylgeranyl-L-cysteinyl-[protein] + diphosphate</text>
        <dbReference type="Rhea" id="RHEA:21240"/>
        <dbReference type="Rhea" id="RHEA-COMP:10131"/>
        <dbReference type="Rhea" id="RHEA-COMP:11537"/>
        <dbReference type="ChEBI" id="CHEBI:29950"/>
        <dbReference type="ChEBI" id="CHEBI:33019"/>
        <dbReference type="ChEBI" id="CHEBI:57533"/>
        <dbReference type="ChEBI" id="CHEBI:86021"/>
        <dbReference type="EC" id="2.5.1.59"/>
    </reaction>
</comment>
<comment type="catalytic activity">
    <reaction evidence="25">
        <text>3-O-[beta-D-GalNAc-(1-&gt;3)-beta-D-GlcNAc-(1-&gt;4)-alpha-D-Man]-L-Thr-[protein] + ATP = 3-O-[beta-D-GalNAc-(1-&gt;3)-beta-D-GlcNAc-(1-&gt;4)-(O-6-P-alpha-D-Man)]-Thr-[protein] + ADP + H(+)</text>
        <dbReference type="Rhea" id="RHEA:52616"/>
        <dbReference type="Rhea" id="RHEA-COMP:13308"/>
        <dbReference type="Rhea" id="RHEA-COMP:13309"/>
        <dbReference type="ChEBI" id="CHEBI:15378"/>
        <dbReference type="ChEBI" id="CHEBI:30616"/>
        <dbReference type="ChEBI" id="CHEBI:136709"/>
        <dbReference type="ChEBI" id="CHEBI:136710"/>
        <dbReference type="ChEBI" id="CHEBI:456216"/>
        <dbReference type="EC" id="2.7.1.183"/>
    </reaction>
</comment>
<comment type="catalytic activity">
    <reaction evidence="33">
        <text>L-cysteinyl-[protein] + (2E,6E)-farnesyl diphosphate = S-(2E,6E)-farnesyl-L-cysteinyl-[protein] + diphosphate</text>
        <dbReference type="Rhea" id="RHEA:13345"/>
        <dbReference type="Rhea" id="RHEA-COMP:10131"/>
        <dbReference type="Rhea" id="RHEA-COMP:11535"/>
        <dbReference type="ChEBI" id="CHEBI:29950"/>
        <dbReference type="ChEBI" id="CHEBI:33019"/>
        <dbReference type="ChEBI" id="CHEBI:86019"/>
        <dbReference type="ChEBI" id="CHEBI:175763"/>
        <dbReference type="EC" id="2.5.1.58"/>
    </reaction>
</comment>
<evidence type="ECO:0000256" key="20">
    <source>
        <dbReference type="ARBA" id="ARBA00022989"/>
    </source>
</evidence>
<evidence type="ECO:0000256" key="23">
    <source>
        <dbReference type="ARBA" id="ARBA00023136"/>
    </source>
</evidence>
<keyword evidence="14" id="KW-0547">Nucleotide-binding</keyword>
<evidence type="ECO:0000256" key="14">
    <source>
        <dbReference type="ARBA" id="ARBA00022741"/>
    </source>
</evidence>
<evidence type="ECO:0000256" key="27">
    <source>
        <dbReference type="ARBA" id="ARBA00030430"/>
    </source>
</evidence>
<dbReference type="EC" id="2.5.1.58" evidence="7"/>
<evidence type="ECO:0000256" key="37">
    <source>
        <dbReference type="SAM" id="Coils"/>
    </source>
</evidence>
<feature type="region of interest" description="Disordered" evidence="38">
    <location>
        <begin position="666"/>
        <end position="695"/>
    </location>
</feature>